<evidence type="ECO:0000313" key="1">
    <source>
        <dbReference type="EMBL" id="SFF38220.1"/>
    </source>
</evidence>
<dbReference type="STRING" id="662367.SAMN05216167_1599"/>
<keyword evidence="2" id="KW-1185">Reference proteome</keyword>
<dbReference type="AlphaFoldDB" id="A0A1I2I9E4"/>
<sequence length="131" mass="15058">MAEISLKRPFILSIVLIGWDASLPSVQTQIHIESKGFDSTLELNFNSIWFVSSSFDQFTSSLLNDQTALLMDMDRMLTIQVASPSEGLELTINHKKYYSDDRWVNTELAAKLDQDSLANLKEQFKNLPKWW</sequence>
<protein>
    <submittedName>
        <fullName evidence="1">Uncharacterized protein</fullName>
    </submittedName>
</protein>
<dbReference type="EMBL" id="FOLQ01000059">
    <property type="protein sequence ID" value="SFF38220.1"/>
    <property type="molecule type" value="Genomic_DNA"/>
</dbReference>
<dbReference type="RefSeq" id="WP_093835419.1">
    <property type="nucleotide sequence ID" value="NZ_FOLQ01000059.1"/>
</dbReference>
<evidence type="ECO:0000313" key="2">
    <source>
        <dbReference type="Proteomes" id="UP000198598"/>
    </source>
</evidence>
<name>A0A1I2I9E4_9BACT</name>
<dbReference type="Proteomes" id="UP000198598">
    <property type="component" value="Unassembled WGS sequence"/>
</dbReference>
<accession>A0A1I2I9E4</accession>
<proteinExistence type="predicted"/>
<organism evidence="1 2">
    <name type="scientific">Spirosoma endophyticum</name>
    <dbReference type="NCBI Taxonomy" id="662367"/>
    <lineage>
        <taxon>Bacteria</taxon>
        <taxon>Pseudomonadati</taxon>
        <taxon>Bacteroidota</taxon>
        <taxon>Cytophagia</taxon>
        <taxon>Cytophagales</taxon>
        <taxon>Cytophagaceae</taxon>
        <taxon>Spirosoma</taxon>
    </lineage>
</organism>
<reference evidence="1 2" key="1">
    <citation type="submission" date="2016-10" db="EMBL/GenBank/DDBJ databases">
        <authorList>
            <person name="de Groot N.N."/>
        </authorList>
    </citation>
    <scope>NUCLEOTIDE SEQUENCE [LARGE SCALE GENOMIC DNA]</scope>
    <source>
        <strain evidence="1 2">DSM 26130</strain>
    </source>
</reference>
<gene>
    <name evidence="1" type="ORF">SAMN05216167_1599</name>
</gene>